<proteinExistence type="predicted"/>
<dbReference type="EMBL" id="DVNA01000016">
    <property type="protein sequence ID" value="HIU54330.1"/>
    <property type="molecule type" value="Genomic_DNA"/>
</dbReference>
<evidence type="ECO:0000313" key="2">
    <source>
        <dbReference type="Proteomes" id="UP000824112"/>
    </source>
</evidence>
<evidence type="ECO:0000313" key="1">
    <source>
        <dbReference type="EMBL" id="HIU54330.1"/>
    </source>
</evidence>
<name>A0A9D1M622_9BACT</name>
<accession>A0A9D1M622</accession>
<dbReference type="AlphaFoldDB" id="A0A9D1M622"/>
<protein>
    <recommendedName>
        <fullName evidence="3">Tetratricopeptide repeat protein</fullName>
    </recommendedName>
</protein>
<reference evidence="1" key="1">
    <citation type="submission" date="2020-10" db="EMBL/GenBank/DDBJ databases">
        <authorList>
            <person name="Gilroy R."/>
        </authorList>
    </citation>
    <scope>NUCLEOTIDE SEQUENCE</scope>
    <source>
        <strain evidence="1">CHK158-818</strain>
    </source>
</reference>
<organism evidence="1 2">
    <name type="scientific">Candidatus Gallibacteroides avistercoris</name>
    <dbReference type="NCBI Taxonomy" id="2840833"/>
    <lineage>
        <taxon>Bacteria</taxon>
        <taxon>Pseudomonadati</taxon>
        <taxon>Bacteroidota</taxon>
        <taxon>Bacteroidia</taxon>
        <taxon>Bacteroidales</taxon>
        <taxon>Bacteroidaceae</taxon>
        <taxon>Bacteroidaceae incertae sedis</taxon>
        <taxon>Candidatus Gallibacteroides</taxon>
    </lineage>
</organism>
<sequence>MMIRYIQNPDLIGSQSVEESEQVLQEYPYFEAAHLLYLKSVKQTDEARYQEVLPKHICHVKNNKSLFFYSEGSRYPWLRLCGEVAKEDREDTRKQDAVEMIDSCLEAYRADKKKQTEKEKTSFPADFVPVIDYSYLVDKTTAAVPRTEYPERQSSSNSYQDRLIDRFIEEVALREKPFQLAAEEHPAPQFPTESEQAVLSDQELPLSEDTARICIKQHRYEEALQIIQKLSLIYPEKNIYFADQIRFLRKLIININSK</sequence>
<comment type="caution">
    <text evidence="1">The sequence shown here is derived from an EMBL/GenBank/DDBJ whole genome shotgun (WGS) entry which is preliminary data.</text>
</comment>
<dbReference type="Proteomes" id="UP000824112">
    <property type="component" value="Unassembled WGS sequence"/>
</dbReference>
<reference evidence="1" key="2">
    <citation type="journal article" date="2021" name="PeerJ">
        <title>Extensive microbial diversity within the chicken gut microbiome revealed by metagenomics and culture.</title>
        <authorList>
            <person name="Gilroy R."/>
            <person name="Ravi A."/>
            <person name="Getino M."/>
            <person name="Pursley I."/>
            <person name="Horton D.L."/>
            <person name="Alikhan N.F."/>
            <person name="Baker D."/>
            <person name="Gharbi K."/>
            <person name="Hall N."/>
            <person name="Watson M."/>
            <person name="Adriaenssens E.M."/>
            <person name="Foster-Nyarko E."/>
            <person name="Jarju S."/>
            <person name="Secka A."/>
            <person name="Antonio M."/>
            <person name="Oren A."/>
            <person name="Chaudhuri R.R."/>
            <person name="La Ragione R."/>
            <person name="Hildebrand F."/>
            <person name="Pallen M.J."/>
        </authorList>
    </citation>
    <scope>NUCLEOTIDE SEQUENCE</scope>
    <source>
        <strain evidence="1">CHK158-818</strain>
    </source>
</reference>
<gene>
    <name evidence="1" type="ORF">IAB03_00815</name>
</gene>
<evidence type="ECO:0008006" key="3">
    <source>
        <dbReference type="Google" id="ProtNLM"/>
    </source>
</evidence>